<accession>A0A0G4HCL6</accession>
<reference evidence="3" key="1">
    <citation type="submission" date="2014-11" db="EMBL/GenBank/DDBJ databases">
        <authorList>
            <person name="Otto D Thomas"/>
            <person name="Naeem Raeece"/>
        </authorList>
    </citation>
    <scope>NUCLEOTIDE SEQUENCE</scope>
</reference>
<sequence>MPHWKVDPKLKCKTWRVRDAPDAKAKEVAVLNAGEEIEELEKKGDWVKHAKGWSMVKAGGVTALLPVQYSSKGQEAPPPAARASKKRREYLQVDPKLKVETWRVRSKPDTSAQQVGLVNAGDVLEVLEKKGDWIRHHAGWSIIKAGGVTALIRLSPPSLEEKEEMEKAAAEAEAQQQKEEEEKRKQEEAAAEAEKEKQKQEQETREAEERERKKKEEEERKKALEEAKAKSNGNVQIRYEHYNKTFQIKEGSMTAAAIDDELCVSFVMPKCKIHLSKATPAEWAQAIQEERALEYLPEMPEGTFHGLETGQEYFVYVEEDKAESKKAFEENKKKWQKAKDEEKLKAS</sequence>
<feature type="region of interest" description="Disordered" evidence="1">
    <location>
        <begin position="328"/>
        <end position="347"/>
    </location>
</feature>
<name>A0A0G4HCL6_9ALVE</name>
<dbReference type="VEuPathDB" id="CryptoDB:Cvel_26147"/>
<evidence type="ECO:0000313" key="3">
    <source>
        <dbReference type="EMBL" id="CEM41625.1"/>
    </source>
</evidence>
<feature type="compositionally biased region" description="Basic and acidic residues" evidence="1">
    <location>
        <begin position="164"/>
        <end position="219"/>
    </location>
</feature>
<organism evidence="3">
    <name type="scientific">Chromera velia CCMP2878</name>
    <dbReference type="NCBI Taxonomy" id="1169474"/>
    <lineage>
        <taxon>Eukaryota</taxon>
        <taxon>Sar</taxon>
        <taxon>Alveolata</taxon>
        <taxon>Colpodellida</taxon>
        <taxon>Chromeraceae</taxon>
        <taxon>Chromera</taxon>
    </lineage>
</organism>
<gene>
    <name evidence="3" type="ORF">Cvel_26147</name>
</gene>
<dbReference type="InterPro" id="IPR003646">
    <property type="entry name" value="SH3-like_bac-type"/>
</dbReference>
<dbReference type="EMBL" id="CDMZ01002274">
    <property type="protein sequence ID" value="CEM41625.1"/>
    <property type="molecule type" value="Genomic_DNA"/>
</dbReference>
<feature type="region of interest" description="Disordered" evidence="1">
    <location>
        <begin position="159"/>
        <end position="219"/>
    </location>
</feature>
<dbReference type="Gene3D" id="2.30.30.40">
    <property type="entry name" value="SH3 Domains"/>
    <property type="match status" value="1"/>
</dbReference>
<dbReference type="AlphaFoldDB" id="A0A0G4HCL6"/>
<feature type="domain" description="SH3b" evidence="2">
    <location>
        <begin position="103"/>
        <end position="135"/>
    </location>
</feature>
<dbReference type="Pfam" id="PF08239">
    <property type="entry name" value="SH3_3"/>
    <property type="match status" value="1"/>
</dbReference>
<evidence type="ECO:0000256" key="1">
    <source>
        <dbReference type="SAM" id="MobiDB-lite"/>
    </source>
</evidence>
<evidence type="ECO:0000259" key="2">
    <source>
        <dbReference type="Pfam" id="PF08239"/>
    </source>
</evidence>
<proteinExistence type="predicted"/>
<protein>
    <recommendedName>
        <fullName evidence="2">SH3b domain-containing protein</fullName>
    </recommendedName>
</protein>